<proteinExistence type="predicted"/>
<name>A0ACB8F7F8_9SAUR</name>
<evidence type="ECO:0000313" key="1">
    <source>
        <dbReference type="EMBL" id="KAH8001342.1"/>
    </source>
</evidence>
<reference evidence="1" key="1">
    <citation type="submission" date="2021-08" db="EMBL/GenBank/DDBJ databases">
        <title>The first chromosome-level gecko genome reveals the dynamic sex chromosomes of Neotropical dwarf geckos (Sphaerodactylidae: Sphaerodactylus).</title>
        <authorList>
            <person name="Pinto B.J."/>
            <person name="Keating S.E."/>
            <person name="Gamble T."/>
        </authorList>
    </citation>
    <scope>NUCLEOTIDE SEQUENCE</scope>
    <source>
        <strain evidence="1">TG3544</strain>
    </source>
</reference>
<keyword evidence="2" id="KW-1185">Reference proteome</keyword>
<gene>
    <name evidence="1" type="ORF">K3G42_004613</name>
</gene>
<comment type="caution">
    <text evidence="1">The sequence shown here is derived from an EMBL/GenBank/DDBJ whole genome shotgun (WGS) entry which is preliminary data.</text>
</comment>
<organism evidence="1 2">
    <name type="scientific">Sphaerodactylus townsendi</name>
    <dbReference type="NCBI Taxonomy" id="933632"/>
    <lineage>
        <taxon>Eukaryota</taxon>
        <taxon>Metazoa</taxon>
        <taxon>Chordata</taxon>
        <taxon>Craniata</taxon>
        <taxon>Vertebrata</taxon>
        <taxon>Euteleostomi</taxon>
        <taxon>Lepidosauria</taxon>
        <taxon>Squamata</taxon>
        <taxon>Bifurcata</taxon>
        <taxon>Gekkota</taxon>
        <taxon>Sphaerodactylidae</taxon>
        <taxon>Sphaerodactylus</taxon>
    </lineage>
</organism>
<accession>A0ACB8F7F8</accession>
<dbReference type="Proteomes" id="UP000827872">
    <property type="component" value="Linkage Group LG08"/>
</dbReference>
<evidence type="ECO:0000313" key="2">
    <source>
        <dbReference type="Proteomes" id="UP000827872"/>
    </source>
</evidence>
<sequence length="251" mass="27316">MEKLAYFLVQVGKHMEKHTLYALLQDEIGSRYTVGGALLEGAAASWYVGLYRSRVPELHSFPHFMLALRQQFKDPFEEEKARVGLWQIRQGSRSMKVAQWAMVTAEPTSLAGWYMKAGEAEIRLRRVKLLKQRDKLPSAPSHPSLEGTSPARSGKEAKESLYAQRRWLGLCLNCGGKGHKAEACPSKKSDSLVGPTGGTAMAKTTPGPGKKSPFKKGSGLQVASREAISTPEEVGGPDSSEESAGNNSDLA</sequence>
<dbReference type="EMBL" id="CM037621">
    <property type="protein sequence ID" value="KAH8001342.1"/>
    <property type="molecule type" value="Genomic_DNA"/>
</dbReference>
<protein>
    <submittedName>
        <fullName evidence="1">Uncharacterized protein</fullName>
    </submittedName>
</protein>